<dbReference type="EMBL" id="AP027272">
    <property type="protein sequence ID" value="BDX06396.1"/>
    <property type="molecule type" value="Genomic_DNA"/>
</dbReference>
<dbReference type="AlphaFoldDB" id="A0AA48HHA2"/>
<dbReference type="RefSeq" id="WP_338292414.1">
    <property type="nucleotide sequence ID" value="NZ_AP027272.1"/>
</dbReference>
<protein>
    <recommendedName>
        <fullName evidence="3">Sulfotransferase family protein</fullName>
    </recommendedName>
</protein>
<evidence type="ECO:0000313" key="2">
    <source>
        <dbReference type="Proteomes" id="UP001333710"/>
    </source>
</evidence>
<dbReference type="InterPro" id="IPR027417">
    <property type="entry name" value="P-loop_NTPase"/>
</dbReference>
<name>A0AA48HHA2_9ALTE</name>
<gene>
    <name evidence="1" type="ORF">MACH26_19170</name>
</gene>
<evidence type="ECO:0008006" key="3">
    <source>
        <dbReference type="Google" id="ProtNLM"/>
    </source>
</evidence>
<dbReference type="SUPFAM" id="SSF52540">
    <property type="entry name" value="P-loop containing nucleoside triphosphate hydrolases"/>
    <property type="match status" value="1"/>
</dbReference>
<dbReference type="Proteomes" id="UP001333710">
    <property type="component" value="Chromosome"/>
</dbReference>
<dbReference type="KEGG" id="pmaw:MACH26_19170"/>
<sequence>MLIGQKFIFIHYPRTGGTSVRNHLSRLFPDNYLPMSDPRLSRDQQVNLMHQSLVVCHQYARQSGVNPSLLPTLVCIRNPYSLMLSEYMYLKQKWGKKIKDLDKTFSGYLNTLAKKVTAEKKQRWKQSHYGRYQDFLCINGSIPANLTIARYETLEEDVNRFIAEQLGVSDSKAKLPHKNASRHGKVAAYYTEKDEQLVYDMWQNVFDNGLYDRYDGLETDNKSSS</sequence>
<keyword evidence="2" id="KW-1185">Reference proteome</keyword>
<dbReference type="Gene3D" id="3.40.50.300">
    <property type="entry name" value="P-loop containing nucleotide triphosphate hydrolases"/>
    <property type="match status" value="1"/>
</dbReference>
<organism evidence="1 2">
    <name type="scientific">Planctobacterium marinum</name>
    <dbReference type="NCBI Taxonomy" id="1631968"/>
    <lineage>
        <taxon>Bacteria</taxon>
        <taxon>Pseudomonadati</taxon>
        <taxon>Pseudomonadota</taxon>
        <taxon>Gammaproteobacteria</taxon>
        <taxon>Alteromonadales</taxon>
        <taxon>Alteromonadaceae</taxon>
        <taxon>Planctobacterium</taxon>
    </lineage>
</organism>
<accession>A0AA48HHA2</accession>
<reference evidence="1" key="1">
    <citation type="submission" date="2023-01" db="EMBL/GenBank/DDBJ databases">
        <title>Complete genome sequence of Planctobacterium marinum strain Dej080120_11.</title>
        <authorList>
            <person name="Ueki S."/>
            <person name="Maruyama F."/>
        </authorList>
    </citation>
    <scope>NUCLEOTIDE SEQUENCE</scope>
    <source>
        <strain evidence="1">Dej080120_11</strain>
    </source>
</reference>
<proteinExistence type="predicted"/>
<evidence type="ECO:0000313" key="1">
    <source>
        <dbReference type="EMBL" id="BDX06396.1"/>
    </source>
</evidence>